<evidence type="ECO:0000256" key="1">
    <source>
        <dbReference type="SAM" id="MobiDB-lite"/>
    </source>
</evidence>
<dbReference type="Proteomes" id="UP000588098">
    <property type="component" value="Unassembled WGS sequence"/>
</dbReference>
<gene>
    <name evidence="2" type="ORF">FHS42_007417</name>
</gene>
<evidence type="ECO:0000313" key="2">
    <source>
        <dbReference type="EMBL" id="MBB5940319.1"/>
    </source>
</evidence>
<evidence type="ECO:0000313" key="3">
    <source>
        <dbReference type="Proteomes" id="UP000588098"/>
    </source>
</evidence>
<reference evidence="2 3" key="1">
    <citation type="submission" date="2020-08" db="EMBL/GenBank/DDBJ databases">
        <title>Genomic Encyclopedia of Type Strains, Phase III (KMG-III): the genomes of soil and plant-associated and newly described type strains.</title>
        <authorList>
            <person name="Whitman W."/>
        </authorList>
    </citation>
    <scope>NUCLEOTIDE SEQUENCE [LARGE SCALE GENOMIC DNA]</scope>
    <source>
        <strain evidence="2 3">CECT 8305</strain>
    </source>
</reference>
<proteinExistence type="predicted"/>
<comment type="caution">
    <text evidence="2">The sequence shown here is derived from an EMBL/GenBank/DDBJ whole genome shotgun (WGS) entry which is preliminary data.</text>
</comment>
<dbReference type="RefSeq" id="WP_184580352.1">
    <property type="nucleotide sequence ID" value="NZ_JACHJL010000040.1"/>
</dbReference>
<dbReference type="EMBL" id="JACHJL010000040">
    <property type="protein sequence ID" value="MBB5940319.1"/>
    <property type="molecule type" value="Genomic_DNA"/>
</dbReference>
<feature type="region of interest" description="Disordered" evidence="1">
    <location>
        <begin position="392"/>
        <end position="463"/>
    </location>
</feature>
<organism evidence="2 3">
    <name type="scientific">Streptomyces zagrosensis</name>
    <dbReference type="NCBI Taxonomy" id="1042984"/>
    <lineage>
        <taxon>Bacteria</taxon>
        <taxon>Bacillati</taxon>
        <taxon>Actinomycetota</taxon>
        <taxon>Actinomycetes</taxon>
        <taxon>Kitasatosporales</taxon>
        <taxon>Streptomycetaceae</taxon>
        <taxon>Streptomyces</taxon>
    </lineage>
</organism>
<keyword evidence="3" id="KW-1185">Reference proteome</keyword>
<protein>
    <submittedName>
        <fullName evidence="2">Uncharacterized protein</fullName>
    </submittedName>
</protein>
<dbReference type="AlphaFoldDB" id="A0A7W9V3V1"/>
<accession>A0A7W9V3V1</accession>
<name>A0A7W9V3V1_9ACTN</name>
<sequence length="782" mass="84243">MTVITPAAGTQLWRPYDDLPLLTPDMAAGPAATPPEDAAQLGRYLAALVAARRCPVHVSVAFNAVYFGYDVHEGGYLGGPLDFETFPTVSLGEAADALPVGAMVNVATGAILMPAEIVYKEGAHPQLGEAGEVPGWLSGAPSGACGPGRMDPLAQAVLHERLVIDPDAFGVGLSADATQLARMRRKSRWLDARGHLVVDAQYASAAEADLNDTDYYAHFLLTRGRDLILSPHAPAPLPTLLPPGADEDALATALHGLLDTVRGVLRGIDELRMCGDYAFTRVSLAQRLADDGPLGGQALEDKATSISRTGVPSQRRNRALARTVGHTALGPALLAMRDTSGLLDGIAYPIAICHANAVLADYVRCDSDEDTGLLRNGVHLRLDDPWQGGGIWRAEHPHTAPADRAPDEPLGLGWQDSLPPHAAQPVPEPEPVSPEPATGPVEDHEQGERPDWAPDDEDLGLGSLPALNDSQLDWIQTLRLWHTLQDVLPLPNAVAEGLRDAGWEGRILRLELDHAGEPLAADDRAFGVTLERDDNGVRLTGVVWPLEFFPGIVLTLSWARAGGVIRARTTLLPEPVVIDGEDIRHRYDPQVLTRDQAPGNARKDTRGTNELTPGQQLLRAVRILGLLDQYGRALLPEVYLAEALRRTTPDGHGVLTQLEAEGAIGPLVAAGELSVERGSLGEDGRAQHPARAGQPGIQLLCYTPRRAQRFVESPVMAVSSTDRLQPRGHRVHGHLRRIGHLGRQPSDKQRAAYREDMRRWGLVGSLEIPRGYTYIPDHHRGG</sequence>
<feature type="compositionally biased region" description="Basic and acidic residues" evidence="1">
    <location>
        <begin position="441"/>
        <end position="452"/>
    </location>
</feature>